<dbReference type="Gene3D" id="3.60.20.10">
    <property type="entry name" value="Glutamine Phosphoribosylpyrophosphate, subunit 1, domain 1"/>
    <property type="match status" value="1"/>
</dbReference>
<dbReference type="PANTHER" id="PTHR43284:SF1">
    <property type="entry name" value="ASPARAGINE SYNTHETASE"/>
    <property type="match status" value="1"/>
</dbReference>
<evidence type="ECO:0000256" key="1">
    <source>
        <dbReference type="ARBA" id="ARBA00005752"/>
    </source>
</evidence>
<dbReference type="GO" id="GO:0004066">
    <property type="term" value="F:asparagine synthase (glutamine-hydrolyzing) activity"/>
    <property type="evidence" value="ECO:0007669"/>
    <property type="project" value="InterPro"/>
</dbReference>
<dbReference type="InterPro" id="IPR006426">
    <property type="entry name" value="Asn_synth_AEB"/>
</dbReference>
<dbReference type="GO" id="GO:0006529">
    <property type="term" value="P:asparagine biosynthetic process"/>
    <property type="evidence" value="ECO:0007669"/>
    <property type="project" value="InterPro"/>
</dbReference>
<dbReference type="GO" id="GO:0005829">
    <property type="term" value="C:cytosol"/>
    <property type="evidence" value="ECO:0007669"/>
    <property type="project" value="TreeGrafter"/>
</dbReference>
<dbReference type="EMBL" id="ADZX01000623">
    <property type="protein sequence ID" value="EFK95905.1"/>
    <property type="molecule type" value="Genomic_DNA"/>
</dbReference>
<accession>D9PKK8</accession>
<reference evidence="3" key="2">
    <citation type="journal article" date="2011" name="Microb. Ecol.">
        <title>Taxonomic and Functional Metagenomic Profiling of the Microbial Community in the Anoxic Sediment of a Sub-saline Shallow Lake (Laguna de Carrizo, Central Spain).</title>
        <authorList>
            <person name="Ferrer M."/>
            <person name="Guazzaroni M.E."/>
            <person name="Richter M."/>
            <person name="Garcia-Salamanca A."/>
            <person name="Yarza P."/>
            <person name="Suarez-Suarez A."/>
            <person name="Solano J."/>
            <person name="Alcaide M."/>
            <person name="van Dillewijn P."/>
            <person name="Molina-Henares M.A."/>
            <person name="Lopez-Cortes N."/>
            <person name="Al-Ramahi Y."/>
            <person name="Guerrero C."/>
            <person name="Acosta A."/>
            <person name="de Eugenio L.I."/>
            <person name="Martinez V."/>
            <person name="Marques S."/>
            <person name="Rojo F."/>
            <person name="Santero E."/>
            <person name="Genilloud O."/>
            <person name="Perez-Perez J."/>
            <person name="Rossello-Mora R."/>
            <person name="Ramos J.L."/>
        </authorList>
    </citation>
    <scope>NUCLEOTIDE SEQUENCE</scope>
</reference>
<gene>
    <name evidence="3" type="ORF">LDC_2077</name>
</gene>
<dbReference type="SUPFAM" id="SSF56235">
    <property type="entry name" value="N-terminal nucleophile aminohydrolases (Ntn hydrolases)"/>
    <property type="match status" value="1"/>
</dbReference>
<sequence length="491" mass="55397">MFCATDPFSVRPLSYFGRQNFVAVASEADAISTLPVVGDEVDFGFAADLVLNLPPAPGRTVFRAVHRLPAAHTVLLGLERTSLRRYWSLDPTRQVFFPSDGDYADAFREKLTVAVSRRLEGDQPVASVLSGGLDSSSVTALAAEVNRSRHRPRPLALSVQFDCFPECDERGFQRLVVEKYGLDHLVAQLAEPHATDDLREALAWLGTPDLASGHWITARVASLTAASGARVLLTGAGGDRVVSHGEQTLDELAASRQWRHFLREVAARSSSSRRRLRMMLVGAIRGTLPHWVPKLFDGPLGGPNQGFDLVTRRALAASSLVSLWEEAWADAKVAVPPSRWFHWCRLNARDVRWDLDMSERLCSRLGVEPRHPFYDRELVEFCLALPGTQKRRGQITRYVATQAAAREVPAAILQRPSKTGFNSVHRRMTAPVLRRRFEDAYHLERLAPWVRARPLRRLHERFISDRWKHSYPLLFEAWRVALLSYWLNRFC</sequence>
<feature type="domain" description="Asparagine synthetase" evidence="2">
    <location>
        <begin position="107"/>
        <end position="478"/>
    </location>
</feature>
<dbReference type="PIRSF" id="PIRSF001589">
    <property type="entry name" value="Asn_synthetase_glu-h"/>
    <property type="match status" value="1"/>
</dbReference>
<evidence type="ECO:0000259" key="2">
    <source>
        <dbReference type="Pfam" id="PF00733"/>
    </source>
</evidence>
<protein>
    <submittedName>
        <fullName evidence="3">Asparagine synthase (Glutamine-hydrolyzing)</fullName>
    </submittedName>
</protein>
<dbReference type="InterPro" id="IPR014729">
    <property type="entry name" value="Rossmann-like_a/b/a_fold"/>
</dbReference>
<dbReference type="PANTHER" id="PTHR43284">
    <property type="entry name" value="ASPARAGINE SYNTHETASE (GLUTAMINE-HYDROLYZING)"/>
    <property type="match status" value="1"/>
</dbReference>
<proteinExistence type="inferred from homology"/>
<evidence type="ECO:0000313" key="3">
    <source>
        <dbReference type="EMBL" id="EFK95905.1"/>
    </source>
</evidence>
<dbReference type="SUPFAM" id="SSF52402">
    <property type="entry name" value="Adenine nucleotide alpha hydrolases-like"/>
    <property type="match status" value="1"/>
</dbReference>
<dbReference type="InterPro" id="IPR001962">
    <property type="entry name" value="Asn_synthase"/>
</dbReference>
<reference evidence="3" key="1">
    <citation type="submission" date="2010-07" db="EMBL/GenBank/DDBJ databases">
        <authorList>
            <consortium name="CONSOLIDER consortium CSD2007-00005"/>
            <person name="Guazzaroni M.-E."/>
            <person name="Richter M."/>
            <person name="Garcia-Salamanca A."/>
            <person name="Yarza P."/>
            <person name="Ferrer M."/>
        </authorList>
    </citation>
    <scope>NUCLEOTIDE SEQUENCE</scope>
</reference>
<organism evidence="3">
    <name type="scientific">sediment metagenome</name>
    <dbReference type="NCBI Taxonomy" id="749907"/>
    <lineage>
        <taxon>unclassified sequences</taxon>
        <taxon>metagenomes</taxon>
        <taxon>ecological metagenomes</taxon>
    </lineage>
</organism>
<dbReference type="Gene3D" id="3.40.50.620">
    <property type="entry name" value="HUPs"/>
    <property type="match status" value="2"/>
</dbReference>
<dbReference type="AlphaFoldDB" id="D9PKK8"/>
<comment type="similarity">
    <text evidence="1">Belongs to the asparagine synthetase family.</text>
</comment>
<dbReference type="CDD" id="cd01991">
    <property type="entry name" value="Asn_synthase_B_C"/>
    <property type="match status" value="1"/>
</dbReference>
<dbReference type="InterPro" id="IPR029055">
    <property type="entry name" value="Ntn_hydrolases_N"/>
</dbReference>
<dbReference type="Pfam" id="PF00733">
    <property type="entry name" value="Asn_synthase"/>
    <property type="match status" value="1"/>
</dbReference>
<comment type="caution">
    <text evidence="3">The sequence shown here is derived from an EMBL/GenBank/DDBJ whole genome shotgun (WGS) entry which is preliminary data.</text>
</comment>
<name>D9PKK8_9ZZZZ</name>
<dbReference type="InterPro" id="IPR051786">
    <property type="entry name" value="ASN_synthetase/amidase"/>
</dbReference>